<evidence type="ECO:0000313" key="3">
    <source>
        <dbReference type="Proteomes" id="UP000015688"/>
    </source>
</evidence>
<dbReference type="Proteomes" id="UP000015688">
    <property type="component" value="Unassembled WGS sequence"/>
</dbReference>
<gene>
    <name evidence="2" type="ORF">C672_3623</name>
</gene>
<comment type="caution">
    <text evidence="2">The sequence shown here is derived from an EMBL/GenBank/DDBJ whole genome shotgun (WGS) entry which is preliminary data.</text>
</comment>
<name>T4VGE9_PARBF</name>
<dbReference type="AlphaFoldDB" id="T4VGE9"/>
<organism evidence="2 3">
    <name type="scientific">Paraclostridium bifermentans ATCC 638 = DSM 14991</name>
    <dbReference type="NCBI Taxonomy" id="1233171"/>
    <lineage>
        <taxon>Bacteria</taxon>
        <taxon>Bacillati</taxon>
        <taxon>Bacillota</taxon>
        <taxon>Clostridia</taxon>
        <taxon>Peptostreptococcales</taxon>
        <taxon>Peptostreptococcaceae</taxon>
        <taxon>Paraclostridium</taxon>
    </lineage>
</organism>
<dbReference type="EMBL" id="AVNC01000023">
    <property type="protein sequence ID" value="EQK39747.1"/>
    <property type="molecule type" value="Genomic_DNA"/>
</dbReference>
<dbReference type="RefSeq" id="WP_021434503.1">
    <property type="nucleotide sequence ID" value="NZ_AVNC01000023.1"/>
</dbReference>
<proteinExistence type="predicted"/>
<dbReference type="PATRIC" id="fig|1233171.3.peg.3490"/>
<keyword evidence="1" id="KW-0175">Coiled coil</keyword>
<evidence type="ECO:0000313" key="2">
    <source>
        <dbReference type="EMBL" id="EQK39747.1"/>
    </source>
</evidence>
<sequence>MIKYFKTLWENNITPVNGRNLNKIEDALEYLYDVIRNVPNEENVRISNEKQRQKDEITRKNDEIKRNSVFDSKVEDVDHAIDASKNNIKEVNNKFENIVAGKQQDAELILSRDGEISLPVRLKRDLYVDNIPLKQKVLDIEGLKEMQDLEYETDTGYRVCENTKNGVVKDLKVYGKSFVNIADFSKVVVQGGAVKGINGKVSLPVNNASFYYEGDIFSNLCTAIFIPENNEKYTIHTLDKSGANVDAWFNQVGMQIKLLNKSNICKVRAYSNSSVSNSIQCYIVLGDVSQNPPSYFEGIASVGNGTPLDVITSNENLFDESFMESRLESDGYYHFRTTGNTKSSLFFGIIDKSNKQVSAMSPNNSVDLTGKDLTGYKVLIGLNGDKVDDKISFPIDSFPIDRFSIFKNVSDIVMVDYNHIKIKKPYINCGTVDKGYSSFKCDKKTILFKDVDKSWKPVTELNEFDILDSIRKKLYKNSSNITYRGASSENWTLSSSSDATLVFKIPSPNGSNANQHVICDKFNFFRQSWDASNQKEGISFDSNGNTYVQIFKSRLTTLDSYGFKSWLQSNYINIIYATLNSVVYEISPLDLVSFENETMWMIKSGPVSSSAEFKVTSSIQNFAKNTAERVDRLEDEVYKMNLANFAVSLNALELKTRLEALEAPKQ</sequence>
<accession>T4VGE9</accession>
<reference evidence="2 3" key="1">
    <citation type="submission" date="2013-06" db="EMBL/GenBank/DDBJ databases">
        <authorList>
            <person name="Walk S."/>
            <person name="Aronoff D."/>
            <person name="Young V.Y."/>
            <person name="Marsh J."/>
            <person name="Harrison L."/>
            <person name="Daugherty S.C."/>
            <person name="Shefchek K.A."/>
            <person name="Hine E.E."/>
            <person name="Tallon L.J."/>
            <person name="Sadzewicz L.K."/>
            <person name="Rasko D.A."/>
        </authorList>
    </citation>
    <scope>NUCLEOTIDE SEQUENCE [LARGE SCALE GENOMIC DNA]</scope>
    <source>
        <strain evidence="2 3">ATCC 638</strain>
    </source>
</reference>
<feature type="coiled-coil region" evidence="1">
    <location>
        <begin position="43"/>
        <end position="94"/>
    </location>
</feature>
<protein>
    <submittedName>
        <fullName evidence="2">Uncharacterized protein</fullName>
    </submittedName>
</protein>
<evidence type="ECO:0000256" key="1">
    <source>
        <dbReference type="SAM" id="Coils"/>
    </source>
</evidence>